<dbReference type="GO" id="GO:0046872">
    <property type="term" value="F:metal ion binding"/>
    <property type="evidence" value="ECO:0007669"/>
    <property type="project" value="UniProtKB-KW"/>
</dbReference>
<comment type="caution">
    <text evidence="22">The sequence shown here is derived from an EMBL/GenBank/DDBJ whole genome shotgun (WGS) entry which is preliminary data.</text>
</comment>
<feature type="binding site" evidence="19">
    <location>
        <position position="187"/>
    </location>
    <ligand>
        <name>Zn(2+)</name>
        <dbReference type="ChEBI" id="CHEBI:29105"/>
    </ligand>
</feature>
<keyword evidence="11 19" id="KW-0028">Amino-acid biosynthesis</keyword>
<dbReference type="FunFam" id="3.40.50.1970:FF:000007">
    <property type="entry name" value="Pentafunctional AROM polypeptide"/>
    <property type="match status" value="1"/>
</dbReference>
<dbReference type="InterPro" id="IPR050071">
    <property type="entry name" value="Dehydroquinate_synthase"/>
</dbReference>
<evidence type="ECO:0000256" key="1">
    <source>
        <dbReference type="ARBA" id="ARBA00001393"/>
    </source>
</evidence>
<evidence type="ECO:0000256" key="6">
    <source>
        <dbReference type="ARBA" id="ARBA00004661"/>
    </source>
</evidence>
<dbReference type="PIRSF" id="PIRSF001455">
    <property type="entry name" value="DHQ_synth"/>
    <property type="match status" value="1"/>
</dbReference>
<dbReference type="InterPro" id="IPR030963">
    <property type="entry name" value="DHQ_synth_fam"/>
</dbReference>
<dbReference type="GO" id="GO:0009073">
    <property type="term" value="P:aromatic amino acid family biosynthetic process"/>
    <property type="evidence" value="ECO:0007669"/>
    <property type="project" value="UniProtKB-KW"/>
</dbReference>
<evidence type="ECO:0000256" key="4">
    <source>
        <dbReference type="ARBA" id="ARBA00003485"/>
    </source>
</evidence>
<protein>
    <recommendedName>
        <fullName evidence="9 19">3-dehydroquinate synthase</fullName>
        <shortName evidence="19">DHQS</shortName>
        <ecNumber evidence="8 19">4.2.3.4</ecNumber>
    </recommendedName>
</protein>
<evidence type="ECO:0000256" key="10">
    <source>
        <dbReference type="ARBA" id="ARBA00022490"/>
    </source>
</evidence>
<feature type="binding site" evidence="19">
    <location>
        <begin position="132"/>
        <end position="133"/>
    </location>
    <ligand>
        <name>NAD(+)</name>
        <dbReference type="ChEBI" id="CHEBI:57540"/>
    </ligand>
</feature>
<comment type="subcellular location">
    <subcellularLocation>
        <location evidence="5 19">Cytoplasm</location>
    </subcellularLocation>
</comment>
<feature type="binding site" evidence="19">
    <location>
        <position position="145"/>
    </location>
    <ligand>
        <name>NAD(+)</name>
        <dbReference type="ChEBI" id="CHEBI:57540"/>
    </ligand>
</feature>
<proteinExistence type="inferred from homology"/>
<keyword evidence="18 19" id="KW-0170">Cobalt</keyword>
<keyword evidence="14 19" id="KW-0862">Zinc</keyword>
<gene>
    <name evidence="19 22" type="primary">aroB</name>
    <name evidence="22" type="ORF">DB43_GR00170</name>
</gene>
<dbReference type="Pfam" id="PF24621">
    <property type="entry name" value="DHQS_C"/>
    <property type="match status" value="1"/>
</dbReference>
<dbReference type="InterPro" id="IPR030960">
    <property type="entry name" value="DHQS/DOIS_N"/>
</dbReference>
<evidence type="ECO:0000256" key="13">
    <source>
        <dbReference type="ARBA" id="ARBA00022741"/>
    </source>
</evidence>
<dbReference type="NCBIfam" id="TIGR01357">
    <property type="entry name" value="aroB"/>
    <property type="match status" value="1"/>
</dbReference>
<evidence type="ECO:0000256" key="15">
    <source>
        <dbReference type="ARBA" id="ARBA00023027"/>
    </source>
</evidence>
<dbReference type="HAMAP" id="MF_00110">
    <property type="entry name" value="DHQ_synthase"/>
    <property type="match status" value="1"/>
</dbReference>
<dbReference type="PATRIC" id="fig|83552.4.peg.1615"/>
<comment type="cofactor">
    <cofactor evidence="19">
        <name>Co(2+)</name>
        <dbReference type="ChEBI" id="CHEBI:48828"/>
    </cofactor>
    <cofactor evidence="19">
        <name>Zn(2+)</name>
        <dbReference type="ChEBI" id="CHEBI:29105"/>
    </cofactor>
    <text evidence="19">Binds 1 divalent metal cation per subunit. Can use either Co(2+) or Zn(2+).</text>
</comment>
<evidence type="ECO:0000256" key="11">
    <source>
        <dbReference type="ARBA" id="ARBA00022605"/>
    </source>
</evidence>
<evidence type="ECO:0000259" key="20">
    <source>
        <dbReference type="Pfam" id="PF01761"/>
    </source>
</evidence>
<feature type="binding site" evidence="19">
    <location>
        <position position="266"/>
    </location>
    <ligand>
        <name>Zn(2+)</name>
        <dbReference type="ChEBI" id="CHEBI:29105"/>
    </ligand>
</feature>
<dbReference type="SUPFAM" id="SSF56796">
    <property type="entry name" value="Dehydroquinate synthase-like"/>
    <property type="match status" value="1"/>
</dbReference>
<evidence type="ECO:0000256" key="14">
    <source>
        <dbReference type="ARBA" id="ARBA00022833"/>
    </source>
</evidence>
<dbReference type="GO" id="GO:0003856">
    <property type="term" value="F:3-dehydroquinate synthase activity"/>
    <property type="evidence" value="ECO:0007669"/>
    <property type="project" value="UniProtKB-UniRule"/>
</dbReference>
<feature type="domain" description="3-dehydroquinate synthase C-terminal" evidence="21">
    <location>
        <begin position="184"/>
        <end position="327"/>
    </location>
</feature>
<keyword evidence="15 19" id="KW-0520">NAD</keyword>
<keyword evidence="13 19" id="KW-0547">Nucleotide-binding</keyword>
<dbReference type="Gene3D" id="1.20.1090.10">
    <property type="entry name" value="Dehydroquinate synthase-like - alpha domain"/>
    <property type="match status" value="1"/>
</dbReference>
<comment type="function">
    <text evidence="4 19">Catalyzes the conversion of 3-deoxy-D-arabino-heptulosonate 7-phosphate (DAHP) to dehydroquinate (DHQ).</text>
</comment>
<dbReference type="PANTHER" id="PTHR43622:SF7">
    <property type="entry name" value="3-DEHYDROQUINATE SYNTHASE, CHLOROPLASTIC"/>
    <property type="match status" value="1"/>
</dbReference>
<evidence type="ECO:0000313" key="22">
    <source>
        <dbReference type="EMBL" id="KIA77250.1"/>
    </source>
</evidence>
<accession>A0A0C1C872</accession>
<feature type="binding site" evidence="19">
    <location>
        <begin position="108"/>
        <end position="112"/>
    </location>
    <ligand>
        <name>NAD(+)</name>
        <dbReference type="ChEBI" id="CHEBI:57540"/>
    </ligand>
</feature>
<feature type="domain" description="3-dehydroquinate synthase N-terminal" evidence="20">
    <location>
        <begin position="71"/>
        <end position="182"/>
    </location>
</feature>
<feature type="binding site" evidence="19">
    <location>
        <begin position="172"/>
        <end position="175"/>
    </location>
    <ligand>
        <name>NAD(+)</name>
        <dbReference type="ChEBI" id="CHEBI:57540"/>
    </ligand>
</feature>
<comment type="similarity">
    <text evidence="7 19">Belongs to the sugar phosphate cyclases superfamily. Dehydroquinate synthase family.</text>
</comment>
<evidence type="ECO:0000256" key="3">
    <source>
        <dbReference type="ARBA" id="ARBA00001947"/>
    </source>
</evidence>
<feature type="binding site" evidence="19">
    <location>
        <position position="154"/>
    </location>
    <ligand>
        <name>NAD(+)</name>
        <dbReference type="ChEBI" id="CHEBI:57540"/>
    </ligand>
</feature>
<dbReference type="PANTHER" id="PTHR43622">
    <property type="entry name" value="3-DEHYDROQUINATE SYNTHASE"/>
    <property type="match status" value="1"/>
</dbReference>
<evidence type="ECO:0000256" key="8">
    <source>
        <dbReference type="ARBA" id="ARBA00013031"/>
    </source>
</evidence>
<evidence type="ECO:0000313" key="23">
    <source>
        <dbReference type="Proteomes" id="UP000031307"/>
    </source>
</evidence>
<dbReference type="UniPathway" id="UPA00053">
    <property type="reaction ID" value="UER00085"/>
</dbReference>
<evidence type="ECO:0000256" key="17">
    <source>
        <dbReference type="ARBA" id="ARBA00023239"/>
    </source>
</evidence>
<comment type="cofactor">
    <cofactor evidence="3">
        <name>Zn(2+)</name>
        <dbReference type="ChEBI" id="CHEBI:29105"/>
    </cofactor>
</comment>
<dbReference type="Proteomes" id="UP000031307">
    <property type="component" value="Unassembled WGS sequence"/>
</dbReference>
<dbReference type="Pfam" id="PF01761">
    <property type="entry name" value="DHQ_synthase"/>
    <property type="match status" value="1"/>
</dbReference>
<dbReference type="GO" id="GO:0009423">
    <property type="term" value="P:chorismate biosynthetic process"/>
    <property type="evidence" value="ECO:0007669"/>
    <property type="project" value="UniProtKB-UniRule"/>
</dbReference>
<evidence type="ECO:0000256" key="9">
    <source>
        <dbReference type="ARBA" id="ARBA00017684"/>
    </source>
</evidence>
<comment type="cofactor">
    <cofactor evidence="2 19">
        <name>NAD(+)</name>
        <dbReference type="ChEBI" id="CHEBI:57540"/>
    </cofactor>
</comment>
<dbReference type="EC" id="4.2.3.4" evidence="8 19"/>
<evidence type="ECO:0000256" key="2">
    <source>
        <dbReference type="ARBA" id="ARBA00001911"/>
    </source>
</evidence>
<comment type="caution">
    <text evidence="19">Lacks conserved residue(s) required for the propagation of feature annotation.</text>
</comment>
<dbReference type="GO" id="GO:0000166">
    <property type="term" value="F:nucleotide binding"/>
    <property type="evidence" value="ECO:0007669"/>
    <property type="project" value="UniProtKB-KW"/>
</dbReference>
<evidence type="ECO:0000256" key="5">
    <source>
        <dbReference type="ARBA" id="ARBA00004496"/>
    </source>
</evidence>
<dbReference type="GO" id="GO:0008652">
    <property type="term" value="P:amino acid biosynthetic process"/>
    <property type="evidence" value="ECO:0007669"/>
    <property type="project" value="UniProtKB-KW"/>
</dbReference>
<dbReference type="InterPro" id="IPR056179">
    <property type="entry name" value="DHQS_C"/>
</dbReference>
<organism evidence="22 23">
    <name type="scientific">Parachlamydia acanthamoebae</name>
    <dbReference type="NCBI Taxonomy" id="83552"/>
    <lineage>
        <taxon>Bacteria</taxon>
        <taxon>Pseudomonadati</taxon>
        <taxon>Chlamydiota</taxon>
        <taxon>Chlamydiia</taxon>
        <taxon>Parachlamydiales</taxon>
        <taxon>Parachlamydiaceae</taxon>
        <taxon>Parachlamydia</taxon>
    </lineage>
</organism>
<evidence type="ECO:0000256" key="7">
    <source>
        <dbReference type="ARBA" id="ARBA00005412"/>
    </source>
</evidence>
<evidence type="ECO:0000256" key="16">
    <source>
        <dbReference type="ARBA" id="ARBA00023141"/>
    </source>
</evidence>
<evidence type="ECO:0000259" key="21">
    <source>
        <dbReference type="Pfam" id="PF24621"/>
    </source>
</evidence>
<dbReference type="AlphaFoldDB" id="A0A0C1C872"/>
<keyword evidence="17 19" id="KW-0456">Lyase</keyword>
<feature type="binding site" evidence="19">
    <location>
        <position position="250"/>
    </location>
    <ligand>
        <name>Zn(2+)</name>
        <dbReference type="ChEBI" id="CHEBI:29105"/>
    </ligand>
</feature>
<reference evidence="22 23" key="1">
    <citation type="journal article" date="2014" name="Mol. Biol. Evol.">
        <title>Massive expansion of Ubiquitination-related gene families within the Chlamydiae.</title>
        <authorList>
            <person name="Domman D."/>
            <person name="Collingro A."/>
            <person name="Lagkouvardos I."/>
            <person name="Gehre L."/>
            <person name="Weinmaier T."/>
            <person name="Rattei T."/>
            <person name="Subtil A."/>
            <person name="Horn M."/>
        </authorList>
    </citation>
    <scope>NUCLEOTIDE SEQUENCE [LARGE SCALE GENOMIC DNA]</scope>
    <source>
        <strain evidence="22 23">OEW1</strain>
    </source>
</reference>
<dbReference type="EMBL" id="JSAM01000087">
    <property type="protein sequence ID" value="KIA77250.1"/>
    <property type="molecule type" value="Genomic_DNA"/>
</dbReference>
<keyword evidence="10 19" id="KW-0963">Cytoplasm</keyword>
<evidence type="ECO:0000256" key="18">
    <source>
        <dbReference type="ARBA" id="ARBA00023285"/>
    </source>
</evidence>
<comment type="pathway">
    <text evidence="6 19">Metabolic intermediate biosynthesis; chorismate biosynthesis; chorismate from D-erythrose 4-phosphate and phosphoenolpyruvate: step 2/7.</text>
</comment>
<dbReference type="GO" id="GO:0005737">
    <property type="term" value="C:cytoplasm"/>
    <property type="evidence" value="ECO:0007669"/>
    <property type="project" value="UniProtKB-SubCell"/>
</dbReference>
<sequence>MMSLPLTCSIPGTVIQYKIEIHNHILGHLPHFLNPFGYTFAIIADDMTGALYGENVKKALLNQGLEVYLFTFPHGEENKTRVTKEYIENQLLEKNLGRDTCILALGGGVVTDLAGYIAATYCRGVPLVMLPTTLLGMVDASIGGKTGINVPQGKNLLGCIYQPKLVLMDLSTLSTLPSNEIRNGIVEMIKHGAIADASYFNFLENHSDQILALEPSLLRKAIYDSCLIKKSIVEQDEKENGKRHLLNFGHTIGHALEHLTHYEISHGEAVAIGILVESYLAVLNGYLKQASFDKIWQILKQYALPLQLPIPFSAETLYDAMILDKKSLNGKPRFVMLQEIGSPFKEACISVEDETLRKAVEWMNHDLCRH</sequence>
<keyword evidence="12 19" id="KW-0479">Metal-binding</keyword>
<dbReference type="Gene3D" id="3.40.50.1970">
    <property type="match status" value="1"/>
</dbReference>
<evidence type="ECO:0000256" key="19">
    <source>
        <dbReference type="HAMAP-Rule" id="MF_00110"/>
    </source>
</evidence>
<dbReference type="CDD" id="cd08195">
    <property type="entry name" value="DHQS"/>
    <property type="match status" value="1"/>
</dbReference>
<dbReference type="InterPro" id="IPR016037">
    <property type="entry name" value="DHQ_synth_AroB"/>
</dbReference>
<keyword evidence="16 19" id="KW-0057">Aromatic amino acid biosynthesis</keyword>
<comment type="catalytic activity">
    <reaction evidence="1 19">
        <text>7-phospho-2-dehydro-3-deoxy-D-arabino-heptonate = 3-dehydroquinate + phosphate</text>
        <dbReference type="Rhea" id="RHEA:21968"/>
        <dbReference type="ChEBI" id="CHEBI:32364"/>
        <dbReference type="ChEBI" id="CHEBI:43474"/>
        <dbReference type="ChEBI" id="CHEBI:58394"/>
        <dbReference type="EC" id="4.2.3.4"/>
    </reaction>
</comment>
<name>A0A0C1C872_9BACT</name>
<evidence type="ECO:0000256" key="12">
    <source>
        <dbReference type="ARBA" id="ARBA00022723"/>
    </source>
</evidence>